<feature type="region of interest" description="Disordered" evidence="1">
    <location>
        <begin position="195"/>
        <end position="231"/>
    </location>
</feature>
<accession>A0ABR3M766</accession>
<dbReference type="EMBL" id="JAYMGO010000015">
    <property type="protein sequence ID" value="KAL1260942.1"/>
    <property type="molecule type" value="Genomic_DNA"/>
</dbReference>
<name>A0ABR3M766_9TELE</name>
<feature type="non-terminal residue" evidence="3">
    <location>
        <position position="1"/>
    </location>
</feature>
<evidence type="ECO:0000256" key="2">
    <source>
        <dbReference type="SAM" id="SignalP"/>
    </source>
</evidence>
<reference evidence="3 4" key="1">
    <citation type="submission" date="2023-09" db="EMBL/GenBank/DDBJ databases">
        <authorList>
            <person name="Wang M."/>
        </authorList>
    </citation>
    <scope>NUCLEOTIDE SEQUENCE [LARGE SCALE GENOMIC DNA]</scope>
    <source>
        <strain evidence="3">GT-2023</strain>
        <tissue evidence="3">Liver</tissue>
    </source>
</reference>
<proteinExistence type="predicted"/>
<comment type="caution">
    <text evidence="3">The sequence shown here is derived from an EMBL/GenBank/DDBJ whole genome shotgun (WGS) entry which is preliminary data.</text>
</comment>
<organism evidence="3 4">
    <name type="scientific">Cirrhinus molitorella</name>
    <name type="common">mud carp</name>
    <dbReference type="NCBI Taxonomy" id="172907"/>
    <lineage>
        <taxon>Eukaryota</taxon>
        <taxon>Metazoa</taxon>
        <taxon>Chordata</taxon>
        <taxon>Craniata</taxon>
        <taxon>Vertebrata</taxon>
        <taxon>Euteleostomi</taxon>
        <taxon>Actinopterygii</taxon>
        <taxon>Neopterygii</taxon>
        <taxon>Teleostei</taxon>
        <taxon>Ostariophysi</taxon>
        <taxon>Cypriniformes</taxon>
        <taxon>Cyprinidae</taxon>
        <taxon>Labeoninae</taxon>
        <taxon>Labeonini</taxon>
        <taxon>Cirrhinus</taxon>
    </lineage>
</organism>
<gene>
    <name evidence="3" type="ORF">QQF64_008769</name>
</gene>
<sequence length="231" mass="25023">LFALSVAVLGWAGLAWRRDKDTSVPPRSPGGDAVLTRPLSLSHAISSCCPLTSPFSLLNSQSLLELSKTAGSLGNEASKCTSPSGVRRQRTPPYYALLLTSTANEGADGEGDTRRGAALESVALGITGVRIVGQCWLQGFSRLWRRGSKVQLQMRKKDQKGERRTNGELCHSAEDHDIWDLKDPDLVGLLMSEPAETSARPHTARANRPTSPAASRPPGFRSNHCHQHEHI</sequence>
<feature type="chain" id="PRO_5046853856" evidence="2">
    <location>
        <begin position="18"/>
        <end position="231"/>
    </location>
</feature>
<protein>
    <submittedName>
        <fullName evidence="3">Uncharacterized protein</fullName>
    </submittedName>
</protein>
<evidence type="ECO:0000313" key="3">
    <source>
        <dbReference type="EMBL" id="KAL1260942.1"/>
    </source>
</evidence>
<evidence type="ECO:0000256" key="1">
    <source>
        <dbReference type="SAM" id="MobiDB-lite"/>
    </source>
</evidence>
<evidence type="ECO:0000313" key="4">
    <source>
        <dbReference type="Proteomes" id="UP001558613"/>
    </source>
</evidence>
<keyword evidence="4" id="KW-1185">Reference proteome</keyword>
<feature type="signal peptide" evidence="2">
    <location>
        <begin position="1"/>
        <end position="17"/>
    </location>
</feature>
<keyword evidence="2" id="KW-0732">Signal</keyword>
<dbReference type="Proteomes" id="UP001558613">
    <property type="component" value="Unassembled WGS sequence"/>
</dbReference>